<name>A0A218ZGE1_9HELO</name>
<reference evidence="1 2" key="1">
    <citation type="submission" date="2017-04" db="EMBL/GenBank/DDBJ databases">
        <title>Draft genome sequence of Marssonina coronaria NL1: causal agent of apple blotch.</title>
        <authorList>
            <person name="Cheng Q."/>
        </authorList>
    </citation>
    <scope>NUCLEOTIDE SEQUENCE [LARGE SCALE GENOMIC DNA]</scope>
    <source>
        <strain evidence="1 2">NL1</strain>
    </source>
</reference>
<gene>
    <name evidence="1" type="ORF">B2J93_3830</name>
</gene>
<comment type="caution">
    <text evidence="1">The sequence shown here is derived from an EMBL/GenBank/DDBJ whole genome shotgun (WGS) entry which is preliminary data.</text>
</comment>
<dbReference type="Proteomes" id="UP000242519">
    <property type="component" value="Unassembled WGS sequence"/>
</dbReference>
<evidence type="ECO:0000313" key="1">
    <source>
        <dbReference type="EMBL" id="OWP06834.1"/>
    </source>
</evidence>
<dbReference type="InParanoid" id="A0A218ZGE1"/>
<dbReference type="EMBL" id="MZNU01000032">
    <property type="protein sequence ID" value="OWP06834.1"/>
    <property type="molecule type" value="Genomic_DNA"/>
</dbReference>
<evidence type="ECO:0000313" key="2">
    <source>
        <dbReference type="Proteomes" id="UP000242519"/>
    </source>
</evidence>
<proteinExistence type="predicted"/>
<dbReference type="AlphaFoldDB" id="A0A218ZGE1"/>
<keyword evidence="2" id="KW-1185">Reference proteome</keyword>
<protein>
    <submittedName>
        <fullName evidence="1">Uncharacterized protein</fullName>
    </submittedName>
</protein>
<dbReference type="OrthoDB" id="37659at2759"/>
<organism evidence="1 2">
    <name type="scientific">Diplocarpon coronariae</name>
    <dbReference type="NCBI Taxonomy" id="2795749"/>
    <lineage>
        <taxon>Eukaryota</taxon>
        <taxon>Fungi</taxon>
        <taxon>Dikarya</taxon>
        <taxon>Ascomycota</taxon>
        <taxon>Pezizomycotina</taxon>
        <taxon>Leotiomycetes</taxon>
        <taxon>Helotiales</taxon>
        <taxon>Drepanopezizaceae</taxon>
        <taxon>Diplocarpon</taxon>
    </lineage>
</organism>
<accession>A0A218ZGE1</accession>
<sequence>MAAQDSFGIGAYVSVQANLSRDMGVEADIMNTVKTAIELLGGFLGHCEDHFNDETAFSKLIWALARMT</sequence>